<dbReference type="InterPro" id="IPR050407">
    <property type="entry name" value="Geranylgeranyl_reductase"/>
</dbReference>
<organism evidence="2 3">
    <name type="scientific">Desulfosarcina ovata subsp. ovata</name>
    <dbReference type="NCBI Taxonomy" id="2752305"/>
    <lineage>
        <taxon>Bacteria</taxon>
        <taxon>Pseudomonadati</taxon>
        <taxon>Thermodesulfobacteriota</taxon>
        <taxon>Desulfobacteria</taxon>
        <taxon>Desulfobacterales</taxon>
        <taxon>Desulfosarcinaceae</taxon>
        <taxon>Desulfosarcina</taxon>
    </lineage>
</organism>
<dbReference type="InterPro" id="IPR023753">
    <property type="entry name" value="FAD/NAD-binding_dom"/>
</dbReference>
<dbReference type="EMBL" id="AP021879">
    <property type="protein sequence ID" value="BBO88123.1"/>
    <property type="molecule type" value="Genomic_DNA"/>
</dbReference>
<proteinExistence type="predicted"/>
<dbReference type="InterPro" id="IPR036188">
    <property type="entry name" value="FAD/NAD-bd_sf"/>
</dbReference>
<dbReference type="GO" id="GO:0016491">
    <property type="term" value="F:oxidoreductase activity"/>
    <property type="evidence" value="ECO:0007669"/>
    <property type="project" value="InterPro"/>
</dbReference>
<dbReference type="PANTHER" id="PTHR42685">
    <property type="entry name" value="GERANYLGERANYL DIPHOSPHATE REDUCTASE"/>
    <property type="match status" value="1"/>
</dbReference>
<protein>
    <recommendedName>
        <fullName evidence="1">FAD/NAD(P)-binding domain-containing protein</fullName>
    </recommendedName>
</protein>
<name>A0A5K8A671_9BACT</name>
<dbReference type="SUPFAM" id="SSF51905">
    <property type="entry name" value="FAD/NAD(P)-binding domain"/>
    <property type="match status" value="1"/>
</dbReference>
<evidence type="ECO:0000259" key="1">
    <source>
        <dbReference type="Pfam" id="PF07992"/>
    </source>
</evidence>
<sequence>MVDYDVVVIGSGPAGSVAAKTLVDAGLKVVMLEQKKLPRYKMCTGMLFPGAQAFLAERYGEIPDRILSLPNKWYGYKIFPTEDTAADECMKVFFPIAPLSEPGLPQGIVNTWRDRLDYWLTERSGAEVKDECDFKSFSIEDDIITVNAVLKENAPVGFRTKFMIGADGASSKVRGVLFPQFDKKISWFPCYEQWYHGTIDFDPEWLYGFLDPKFTGLYSCIYKKDDFLLQVTCGREGQSIKQLHNNFYHYLKKVHNLNVKEIVKEHGVRINDMGPIGAFCLGKDNILAAGDAGGFVYPFGEGITGAFISGEIAAQAIIKSLESNEKAIDHYSVMIEKEVNRTKAAHTFAGKTGMDVFQEKEQK</sequence>
<evidence type="ECO:0000313" key="2">
    <source>
        <dbReference type="EMBL" id="BBO88123.1"/>
    </source>
</evidence>
<keyword evidence="3" id="KW-1185">Reference proteome</keyword>
<dbReference type="Proteomes" id="UP000422108">
    <property type="component" value="Chromosome"/>
</dbReference>
<dbReference type="Pfam" id="PF07992">
    <property type="entry name" value="Pyr_redox_2"/>
    <property type="match status" value="1"/>
</dbReference>
<dbReference type="Gene3D" id="3.50.50.60">
    <property type="entry name" value="FAD/NAD(P)-binding domain"/>
    <property type="match status" value="1"/>
</dbReference>
<reference evidence="2 3" key="1">
    <citation type="submission" date="2019-11" db="EMBL/GenBank/DDBJ databases">
        <title>Comparative genomics of hydrocarbon-degrading Desulfosarcina strains.</title>
        <authorList>
            <person name="Watanabe M."/>
            <person name="Kojima H."/>
            <person name="Fukui M."/>
        </authorList>
    </citation>
    <scope>NUCLEOTIDE SEQUENCE [LARGE SCALE GENOMIC DNA]</scope>
    <source>
        <strain evidence="3">oXyS1</strain>
    </source>
</reference>
<gene>
    <name evidence="2" type="ORF">DSCOOX_13030</name>
</gene>
<dbReference type="RefSeq" id="WP_155309482.1">
    <property type="nucleotide sequence ID" value="NZ_AP021879.1"/>
</dbReference>
<feature type="domain" description="FAD/NAD(P)-binding" evidence="1">
    <location>
        <begin position="4"/>
        <end position="38"/>
    </location>
</feature>
<evidence type="ECO:0000313" key="3">
    <source>
        <dbReference type="Proteomes" id="UP000422108"/>
    </source>
</evidence>
<dbReference type="AlphaFoldDB" id="A0A5K8A671"/>
<accession>A0A5K8A671</accession>
<dbReference type="PRINTS" id="PR00420">
    <property type="entry name" value="RNGMNOXGNASE"/>
</dbReference>
<dbReference type="PANTHER" id="PTHR42685:SF22">
    <property type="entry name" value="CONDITIONED MEDIUM FACTOR RECEPTOR 1"/>
    <property type="match status" value="1"/>
</dbReference>